<dbReference type="Pfam" id="PF04454">
    <property type="entry name" value="Linocin_M18"/>
    <property type="match status" value="1"/>
</dbReference>
<comment type="similarity">
    <text evidence="2">Belongs to the encapsulin family. Family 1 subfamily.</text>
</comment>
<gene>
    <name evidence="5" type="primary">lin</name>
    <name evidence="5" type="ORF">BN12_1560040</name>
</gene>
<evidence type="ECO:0000313" key="6">
    <source>
        <dbReference type="Proteomes" id="UP000035721"/>
    </source>
</evidence>
<dbReference type="GO" id="GO:0016787">
    <property type="term" value="F:hydrolase activity"/>
    <property type="evidence" value="ECO:0007669"/>
    <property type="project" value="UniProtKB-KW"/>
</dbReference>
<evidence type="ECO:0000256" key="1">
    <source>
        <dbReference type="ARBA" id="ARBA00033738"/>
    </source>
</evidence>
<dbReference type="RefSeq" id="WP_048553857.1">
    <property type="nucleotide sequence ID" value="NZ_HF570958.1"/>
</dbReference>
<dbReference type="Gene3D" id="3.30.2400.30">
    <property type="match status" value="1"/>
</dbReference>
<evidence type="ECO:0000313" key="5">
    <source>
        <dbReference type="EMBL" id="CCH76980.1"/>
    </source>
</evidence>
<dbReference type="InterPro" id="IPR051429">
    <property type="entry name" value="Encapsulin_nc"/>
</dbReference>
<evidence type="ECO:0000256" key="4">
    <source>
        <dbReference type="ARBA" id="ARBA00050023"/>
    </source>
</evidence>
<dbReference type="NCBIfam" id="NF041155">
    <property type="entry name" value="encap_f1"/>
    <property type="match status" value="1"/>
</dbReference>
<sequence>MNNLYRALAPITDAAWAQIEEEARRTFTRHVAGRRVVDVSGPEGTDLSAVGTGHVRDLEPAADGVTVRVREVQPLIEVRVPFTVTRAAVDDVERGAEDSDWQPVKDAARTIAFAEDRAIVEGVAAASIEGIEPGSSNPHLTLPADVRTVPDAVAQALSALRLAGVDGPYSLLLSAEAYTAVAEMTDHGYPVLGHVARLLGEGEVIWAPAITGGLLVSTRGGDYRLTLGQDLSIGYLAHDAQTIDLYLQESFVFQAFTAESSVVIDPAAPTS</sequence>
<reference evidence="5 6" key="1">
    <citation type="journal article" date="2013" name="ISME J.">
        <title>A metabolic model for members of the genus Tetrasphaera involved in enhanced biological phosphorus removal.</title>
        <authorList>
            <person name="Kristiansen R."/>
            <person name="Nguyen H.T.T."/>
            <person name="Saunders A.M."/>
            <person name="Nielsen J.L."/>
            <person name="Wimmer R."/>
            <person name="Le V.Q."/>
            <person name="McIlroy S.J."/>
            <person name="Petrovski S."/>
            <person name="Seviour R.J."/>
            <person name="Calteau A."/>
            <person name="Nielsen K.L."/>
            <person name="Nielsen P.H."/>
        </authorList>
    </citation>
    <scope>NUCLEOTIDE SEQUENCE [LARGE SCALE GENOMIC DNA]</scope>
    <source>
        <strain evidence="5 6">T1-X7</strain>
    </source>
</reference>
<dbReference type="STRING" id="1194083.BN12_1560040"/>
<organism evidence="5 6">
    <name type="scientific">Nostocoides japonicum T1-X7</name>
    <dbReference type="NCBI Taxonomy" id="1194083"/>
    <lineage>
        <taxon>Bacteria</taxon>
        <taxon>Bacillati</taxon>
        <taxon>Actinomycetota</taxon>
        <taxon>Actinomycetes</taxon>
        <taxon>Micrococcales</taxon>
        <taxon>Intrasporangiaceae</taxon>
        <taxon>Nostocoides</taxon>
    </lineage>
</organism>
<dbReference type="Proteomes" id="UP000035721">
    <property type="component" value="Unassembled WGS sequence"/>
</dbReference>
<dbReference type="PIRSF" id="PIRSF019254">
    <property type="entry name" value="CFP29"/>
    <property type="match status" value="1"/>
</dbReference>
<dbReference type="AlphaFoldDB" id="A0A077LYF1"/>
<accession>A0A077LYF1</accession>
<dbReference type="EMBL" id="CAJB01000064">
    <property type="protein sequence ID" value="CCH76980.1"/>
    <property type="molecule type" value="Genomic_DNA"/>
</dbReference>
<proteinExistence type="inferred from homology"/>
<dbReference type="PANTHER" id="PTHR37165:SF1">
    <property type="entry name" value="TYPE 1 ENCAPSULIN SHELL PROTEIN"/>
    <property type="match status" value="1"/>
</dbReference>
<keyword evidence="3" id="KW-1284">Encapsulin nanocompartment</keyword>
<dbReference type="InterPro" id="IPR007544">
    <property type="entry name" value="ENCAP"/>
</dbReference>
<dbReference type="Gene3D" id="3.30.2320.10">
    <property type="entry name" value="hypothetical protein PF0899 domain"/>
    <property type="match status" value="1"/>
</dbReference>
<dbReference type="PANTHER" id="PTHR37165">
    <property type="entry name" value="PEPTIDASE U56 FAMILY"/>
    <property type="match status" value="1"/>
</dbReference>
<comment type="subcellular location">
    <subcellularLocation>
        <location evidence="1">Encapsulin nanocompartment</location>
    </subcellularLocation>
</comment>
<dbReference type="GO" id="GO:0140737">
    <property type="term" value="C:encapsulin nanocompartment"/>
    <property type="evidence" value="ECO:0007669"/>
    <property type="project" value="UniProtKB-SubCell"/>
</dbReference>
<comment type="caution">
    <text evidence="5">The sequence shown here is derived from an EMBL/GenBank/DDBJ whole genome shotgun (WGS) entry which is preliminary data.</text>
</comment>
<evidence type="ECO:0000256" key="3">
    <source>
        <dbReference type="ARBA" id="ARBA00033787"/>
    </source>
</evidence>
<protein>
    <recommendedName>
        <fullName evidence="4">Type 1 encapsulin shell protein</fullName>
    </recommendedName>
</protein>
<name>A0A077LYF1_9MICO</name>
<keyword evidence="5" id="KW-0378">Hydrolase</keyword>
<dbReference type="OrthoDB" id="2922at2"/>
<evidence type="ECO:0000256" key="2">
    <source>
        <dbReference type="ARBA" id="ARBA00033743"/>
    </source>
</evidence>
<keyword evidence="6" id="KW-1185">Reference proteome</keyword>